<proteinExistence type="predicted"/>
<dbReference type="InParanoid" id="A0A165F5W9"/>
<dbReference type="GeneID" id="63825543"/>
<reference evidence="3 4" key="1">
    <citation type="journal article" date="2016" name="Mol. Biol. Evol.">
        <title>Comparative Genomics of Early-Diverging Mushroom-Forming Fungi Provides Insights into the Origins of Lignocellulose Decay Capabilities.</title>
        <authorList>
            <person name="Nagy L.G."/>
            <person name="Riley R."/>
            <person name="Tritt A."/>
            <person name="Adam C."/>
            <person name="Daum C."/>
            <person name="Floudas D."/>
            <person name="Sun H."/>
            <person name="Yadav J.S."/>
            <person name="Pangilinan J."/>
            <person name="Larsson K.H."/>
            <person name="Matsuura K."/>
            <person name="Barry K."/>
            <person name="Labutti K."/>
            <person name="Kuo R."/>
            <person name="Ohm R.A."/>
            <person name="Bhattacharya S.S."/>
            <person name="Shirouzu T."/>
            <person name="Yoshinaga Y."/>
            <person name="Martin F.M."/>
            <person name="Grigoriev I.V."/>
            <person name="Hibbett D.S."/>
        </authorList>
    </citation>
    <scope>NUCLEOTIDE SEQUENCE [LARGE SCALE GENOMIC DNA]</scope>
    <source>
        <strain evidence="3 4">93-53</strain>
    </source>
</reference>
<organism evidence="3 4">
    <name type="scientific">Laetiporus sulphureus 93-53</name>
    <dbReference type="NCBI Taxonomy" id="1314785"/>
    <lineage>
        <taxon>Eukaryota</taxon>
        <taxon>Fungi</taxon>
        <taxon>Dikarya</taxon>
        <taxon>Basidiomycota</taxon>
        <taxon>Agaricomycotina</taxon>
        <taxon>Agaricomycetes</taxon>
        <taxon>Polyporales</taxon>
        <taxon>Laetiporus</taxon>
    </lineage>
</organism>
<feature type="region of interest" description="Disordered" evidence="2">
    <location>
        <begin position="210"/>
        <end position="237"/>
    </location>
</feature>
<gene>
    <name evidence="3" type="ORF">LAESUDRAFT_723978</name>
</gene>
<dbReference type="STRING" id="1314785.A0A165F5W9"/>
<evidence type="ECO:0000256" key="1">
    <source>
        <dbReference type="SAM" id="Coils"/>
    </source>
</evidence>
<dbReference type="AlphaFoldDB" id="A0A165F5W9"/>
<evidence type="ECO:0000313" key="3">
    <source>
        <dbReference type="EMBL" id="KZT08452.1"/>
    </source>
</evidence>
<keyword evidence="4" id="KW-1185">Reference proteome</keyword>
<feature type="coiled-coil region" evidence="1">
    <location>
        <begin position="164"/>
        <end position="195"/>
    </location>
</feature>
<evidence type="ECO:0000256" key="2">
    <source>
        <dbReference type="SAM" id="MobiDB-lite"/>
    </source>
</evidence>
<protein>
    <submittedName>
        <fullName evidence="3">Uncharacterized protein</fullName>
    </submittedName>
</protein>
<feature type="compositionally biased region" description="Polar residues" evidence="2">
    <location>
        <begin position="138"/>
        <end position="147"/>
    </location>
</feature>
<sequence length="237" mass="25353">MSTTMLRAQAARSFATSSRATPFVARAAYSRARTYATNPDPTHPTDSPIPTDKSTLSNALLVWLGASAVGVGAWYYTQQGGDIRAKRKADQDKAVAKAEELAEAGKRAANDVVREGQEGYEQYKASGKEKLSDARASAESSVSGTKTAVENQYDAARTSAASTYNAAVHQVEDAEARAKASLEEAKRKAEEKTQSWGAWLGSWVGWGSKKADETKRESASQVAASAADVQREAQKRA</sequence>
<dbReference type="OrthoDB" id="3266879at2759"/>
<accession>A0A165F5W9</accession>
<dbReference type="Proteomes" id="UP000076871">
    <property type="component" value="Unassembled WGS sequence"/>
</dbReference>
<feature type="compositionally biased region" description="Low complexity" evidence="2">
    <location>
        <begin position="219"/>
        <end position="228"/>
    </location>
</feature>
<name>A0A165F5W9_9APHY</name>
<dbReference type="RefSeq" id="XP_040766192.1">
    <property type="nucleotide sequence ID" value="XM_040908514.1"/>
</dbReference>
<dbReference type="EMBL" id="KV427615">
    <property type="protein sequence ID" value="KZT08452.1"/>
    <property type="molecule type" value="Genomic_DNA"/>
</dbReference>
<evidence type="ECO:0000313" key="4">
    <source>
        <dbReference type="Proteomes" id="UP000076871"/>
    </source>
</evidence>
<keyword evidence="1" id="KW-0175">Coiled coil</keyword>
<feature type="region of interest" description="Disordered" evidence="2">
    <location>
        <begin position="125"/>
        <end position="147"/>
    </location>
</feature>